<feature type="compositionally biased region" description="Acidic residues" evidence="1">
    <location>
        <begin position="34"/>
        <end position="59"/>
    </location>
</feature>
<feature type="region of interest" description="Disordered" evidence="1">
    <location>
        <begin position="1"/>
        <end position="71"/>
    </location>
</feature>
<feature type="compositionally biased region" description="Basic and acidic residues" evidence="1">
    <location>
        <begin position="162"/>
        <end position="181"/>
    </location>
</feature>
<keyword evidence="3" id="KW-1185">Reference proteome</keyword>
<feature type="compositionally biased region" description="Polar residues" evidence="1">
    <location>
        <begin position="226"/>
        <end position="236"/>
    </location>
</feature>
<accession>A0A9P7RTK9</accession>
<evidence type="ECO:0000256" key="1">
    <source>
        <dbReference type="SAM" id="MobiDB-lite"/>
    </source>
</evidence>
<proteinExistence type="predicted"/>
<dbReference type="AlphaFoldDB" id="A0A9P7RTK9"/>
<dbReference type="KEGG" id="more:E1B28_011113"/>
<comment type="caution">
    <text evidence="2">The sequence shown here is derived from an EMBL/GenBank/DDBJ whole genome shotgun (WGS) entry which is preliminary data.</text>
</comment>
<reference evidence="2" key="1">
    <citation type="journal article" date="2021" name="Genome Biol. Evol.">
        <title>The assembled and annotated genome of the fairy-ring fungus Marasmius oreades.</title>
        <authorList>
            <person name="Hiltunen M."/>
            <person name="Ament-Velasquez S.L."/>
            <person name="Johannesson H."/>
        </authorList>
    </citation>
    <scope>NUCLEOTIDE SEQUENCE</scope>
    <source>
        <strain evidence="2">03SP1</strain>
    </source>
</reference>
<dbReference type="OrthoDB" id="2538461at2759"/>
<dbReference type="GeneID" id="66080188"/>
<feature type="compositionally biased region" description="Basic and acidic residues" evidence="1">
    <location>
        <begin position="214"/>
        <end position="225"/>
    </location>
</feature>
<dbReference type="Proteomes" id="UP001049176">
    <property type="component" value="Chromosome 7"/>
</dbReference>
<feature type="compositionally biased region" description="Basic residues" evidence="1">
    <location>
        <begin position="256"/>
        <end position="271"/>
    </location>
</feature>
<protein>
    <submittedName>
        <fullName evidence="2">Uncharacterized protein</fullName>
    </submittedName>
</protein>
<feature type="region of interest" description="Disordered" evidence="1">
    <location>
        <begin position="149"/>
        <end position="271"/>
    </location>
</feature>
<evidence type="ECO:0000313" key="3">
    <source>
        <dbReference type="Proteomes" id="UP001049176"/>
    </source>
</evidence>
<organism evidence="2 3">
    <name type="scientific">Marasmius oreades</name>
    <name type="common">fairy-ring Marasmius</name>
    <dbReference type="NCBI Taxonomy" id="181124"/>
    <lineage>
        <taxon>Eukaryota</taxon>
        <taxon>Fungi</taxon>
        <taxon>Dikarya</taxon>
        <taxon>Basidiomycota</taxon>
        <taxon>Agaricomycotina</taxon>
        <taxon>Agaricomycetes</taxon>
        <taxon>Agaricomycetidae</taxon>
        <taxon>Agaricales</taxon>
        <taxon>Marasmiineae</taxon>
        <taxon>Marasmiaceae</taxon>
        <taxon>Marasmius</taxon>
    </lineage>
</organism>
<evidence type="ECO:0000313" key="2">
    <source>
        <dbReference type="EMBL" id="KAG7089427.1"/>
    </source>
</evidence>
<name>A0A9P7RTK9_9AGAR</name>
<gene>
    <name evidence="2" type="ORF">E1B28_011113</name>
</gene>
<sequence>MFKRVERKRKKREEEAALGLDEETKEVLGMHDTDSDESQSEIDSENEELANDGESDDEGGSALDNTYEDDDITEKLYPPIPLREALLDPLYTISQEPFLTGCLVCPGKILKSDDMLQQHRTSKAHERRFKRFKSLSEDADHDLNAWDIVDKLNDGNPPPQDRNQHSPELSKKKARNREFFKNRRAKRKAAAVAKKDAAKLKAPTHEISANSSEKSAKKQKMDGGTKTETTTRSSDVTAPAKGQVRAPKRSLDGKSRRPKRLLQKKRSTPIS</sequence>
<feature type="compositionally biased region" description="Basic residues" evidence="1">
    <location>
        <begin position="1"/>
        <end position="11"/>
    </location>
</feature>
<dbReference type="EMBL" id="CM032187">
    <property type="protein sequence ID" value="KAG7089427.1"/>
    <property type="molecule type" value="Genomic_DNA"/>
</dbReference>
<dbReference type="RefSeq" id="XP_043005897.1">
    <property type="nucleotide sequence ID" value="XM_043156112.1"/>
</dbReference>